<gene>
    <name evidence="1" type="ORF">N473_26505</name>
</gene>
<sequence length="146" mass="17319">MYEWNDLKEEFEVDGSLRDIYIENITVNKWNQFLDYAKSSEYKLEFTHGDQSIEIPQTLKSIKELQETEPTTLFIWLNENIQLHCHFFIETEIELDLSPYDIRSEKDFRVLLAFIEDLAQALENRVIVTHEGMQEQVILSSDSKLV</sequence>
<organism evidence="1 2">
    <name type="scientific">Pseudoalteromonas luteoviolacea CPMOR-1</name>
    <dbReference type="NCBI Taxonomy" id="1365248"/>
    <lineage>
        <taxon>Bacteria</taxon>
        <taxon>Pseudomonadati</taxon>
        <taxon>Pseudomonadota</taxon>
        <taxon>Gammaproteobacteria</taxon>
        <taxon>Alteromonadales</taxon>
        <taxon>Pseudoalteromonadaceae</taxon>
        <taxon>Pseudoalteromonas</taxon>
    </lineage>
</organism>
<name>A0A167HCS2_9GAMM</name>
<reference evidence="1 2" key="1">
    <citation type="submission" date="2013-07" db="EMBL/GenBank/DDBJ databases">
        <title>Comparative Genomic and Metabolomic Analysis of Twelve Strains of Pseudoalteromonas luteoviolacea.</title>
        <authorList>
            <person name="Vynne N.G."/>
            <person name="Mansson M."/>
            <person name="Gram L."/>
        </authorList>
    </citation>
    <scope>NUCLEOTIDE SEQUENCE [LARGE SCALE GENOMIC DNA]</scope>
    <source>
        <strain evidence="1 2">CPMOR-1</strain>
    </source>
</reference>
<evidence type="ECO:0000313" key="1">
    <source>
        <dbReference type="EMBL" id="KZN57979.1"/>
    </source>
</evidence>
<protein>
    <recommendedName>
        <fullName evidence="3">Protein export chaperone SecB</fullName>
    </recommendedName>
</protein>
<dbReference type="EMBL" id="AUYC01000086">
    <property type="protein sequence ID" value="KZN57979.1"/>
    <property type="molecule type" value="Genomic_DNA"/>
</dbReference>
<dbReference type="AlphaFoldDB" id="A0A167HCS2"/>
<evidence type="ECO:0008006" key="3">
    <source>
        <dbReference type="Google" id="ProtNLM"/>
    </source>
</evidence>
<dbReference type="Proteomes" id="UP000076486">
    <property type="component" value="Unassembled WGS sequence"/>
</dbReference>
<evidence type="ECO:0000313" key="2">
    <source>
        <dbReference type="Proteomes" id="UP000076486"/>
    </source>
</evidence>
<dbReference type="PATRIC" id="fig|1365248.3.peg.5232"/>
<accession>A0A167HCS2</accession>
<proteinExistence type="predicted"/>
<dbReference type="RefSeq" id="WP_063370251.1">
    <property type="nucleotide sequence ID" value="NZ_AUYC01000086.1"/>
</dbReference>
<comment type="caution">
    <text evidence="1">The sequence shown here is derived from an EMBL/GenBank/DDBJ whole genome shotgun (WGS) entry which is preliminary data.</text>
</comment>